<evidence type="ECO:0000313" key="2">
    <source>
        <dbReference type="EMBL" id="RMY54466.1"/>
    </source>
</evidence>
<evidence type="ECO:0000256" key="1">
    <source>
        <dbReference type="SAM" id="Phobius"/>
    </source>
</evidence>
<protein>
    <submittedName>
        <fullName evidence="2">Uncharacterized protein</fullName>
    </submittedName>
</protein>
<dbReference type="EMBL" id="QWIN01000292">
    <property type="protein sequence ID" value="RMY54466.1"/>
    <property type="molecule type" value="Genomic_DNA"/>
</dbReference>
<gene>
    <name evidence="2" type="ORF">D0865_04700</name>
</gene>
<keyword evidence="1" id="KW-1133">Transmembrane helix</keyword>
<dbReference type="OrthoDB" id="426718at2759"/>
<feature type="transmembrane region" description="Helical" evidence="1">
    <location>
        <begin position="18"/>
        <end position="36"/>
    </location>
</feature>
<accession>A0A3M7CS38</accession>
<proteinExistence type="predicted"/>
<keyword evidence="1" id="KW-0472">Membrane</keyword>
<dbReference type="PANTHER" id="PTHR37490">
    <property type="entry name" value="EXPRESSED PROTEIN"/>
    <property type="match status" value="1"/>
</dbReference>
<dbReference type="AlphaFoldDB" id="A0A3M7CS38"/>
<dbReference type="Pfam" id="PF11913">
    <property type="entry name" value="DUF3431"/>
    <property type="match status" value="1"/>
</dbReference>
<organism evidence="2 3">
    <name type="scientific">Hortaea werneckii</name>
    <name type="common">Black yeast</name>
    <name type="synonym">Cladosporium werneckii</name>
    <dbReference type="NCBI Taxonomy" id="91943"/>
    <lineage>
        <taxon>Eukaryota</taxon>
        <taxon>Fungi</taxon>
        <taxon>Dikarya</taxon>
        <taxon>Ascomycota</taxon>
        <taxon>Pezizomycotina</taxon>
        <taxon>Dothideomycetes</taxon>
        <taxon>Dothideomycetidae</taxon>
        <taxon>Mycosphaerellales</taxon>
        <taxon>Teratosphaeriaceae</taxon>
        <taxon>Hortaea</taxon>
    </lineage>
</organism>
<sequence length="411" mass="46482">MIGQSLPRRTSKHRQRTLCALLSSIGIVLGAAIWLTTRVLTGSNLTTLHPDLQQSLRSATSPYNVTLVVASQTTDDTTWLENAFPEWSKKIYVTDDQNAALTVPTNRGREGMVYLSYIIDHYDELPEIVIFQHANRYQWHNDDPLYDGRRTLERLQLPHVLEEGYVNLRCVWTLGCQVEIRPLIEETEMVPTAAPSEQRAGWYYKEAFQFLFPEIPVPSEIGLSCCAQFAVTATKLRERPKSDYERYRRWLLETPLADELSGRIMEYSWHTSTVFVSWLAKIKACACPNTHFRSTRHYHMAGQSTDGMANGAMLASYAINKRKTLGQCSRMNSECAPLRTIDASYTSANPEARTSGFVYDNLAARGVRTHQLLNGPEATGVVFAGPKMLLSDTGVQMERFIEPNSDYLAKL</sequence>
<reference evidence="2 3" key="1">
    <citation type="journal article" date="2018" name="BMC Genomics">
        <title>Genomic evidence for intraspecific hybridization in a clonal and extremely halotolerant yeast.</title>
        <authorList>
            <person name="Gostincar C."/>
            <person name="Stajich J.E."/>
            <person name="Zupancic J."/>
            <person name="Zalar P."/>
            <person name="Gunde-Cimerman N."/>
        </authorList>
    </citation>
    <scope>NUCLEOTIDE SEQUENCE [LARGE SCALE GENOMIC DNA]</scope>
    <source>
        <strain evidence="2 3">EXF-151</strain>
    </source>
</reference>
<name>A0A3M7CS38_HORWE</name>
<dbReference type="Proteomes" id="UP000270230">
    <property type="component" value="Unassembled WGS sequence"/>
</dbReference>
<keyword evidence="1" id="KW-0812">Transmembrane</keyword>
<dbReference type="PANTHER" id="PTHR37490:SF3">
    <property type="entry name" value="DUF3431 DOMAIN CONTAINING PROTEIN"/>
    <property type="match status" value="1"/>
</dbReference>
<evidence type="ECO:0000313" key="3">
    <source>
        <dbReference type="Proteomes" id="UP000270230"/>
    </source>
</evidence>
<comment type="caution">
    <text evidence="2">The sequence shown here is derived from an EMBL/GenBank/DDBJ whole genome shotgun (WGS) entry which is preliminary data.</text>
</comment>
<dbReference type="InterPro" id="IPR021838">
    <property type="entry name" value="DUF3431"/>
</dbReference>